<protein>
    <recommendedName>
        <fullName evidence="4 11">Diacylglycerol O-acyltransferase</fullName>
        <ecNumber evidence="4 11">2.3.1.20</ecNumber>
    </recommendedName>
</protein>
<dbReference type="EMBL" id="LKTM01000366">
    <property type="protein sequence ID" value="KQH75831.1"/>
    <property type="molecule type" value="Genomic_DNA"/>
</dbReference>
<dbReference type="GO" id="GO:0005886">
    <property type="term" value="C:plasma membrane"/>
    <property type="evidence" value="ECO:0007669"/>
    <property type="project" value="TreeGrafter"/>
</dbReference>
<proteinExistence type="inferred from homology"/>
<comment type="similarity">
    <text evidence="3 11">Belongs to the long-chain O-acyltransferase family.</text>
</comment>
<dbReference type="GO" id="GO:0051701">
    <property type="term" value="P:biological process involved in interaction with host"/>
    <property type="evidence" value="ECO:0007669"/>
    <property type="project" value="TreeGrafter"/>
</dbReference>
<evidence type="ECO:0000256" key="2">
    <source>
        <dbReference type="ARBA" id="ARBA00005189"/>
    </source>
</evidence>
<sequence>MELMSPVDALFLSAESREHPLHVGALQLFEPPKGRARGFARETHRAMLECDDVAPLFRKRPSSFHGALTNLGWSTDDDVDLSYHVRRSALPAPGRVRDLLDLTSRLHANLLDRHRPLWETHVIEGLRDGRFAVYSKMHHALVDGVSGLTLMRRSLNTDPDSTDFRTAWNPVPRHARPQQRSRGLLRQAGDTLGSVAGLGPSTLRLARAALLEQQLTLPFGAPRSMLNVAVGGARRCAAQSWELDRVREIKDVAGVSLNDVVLAMCAGALRGYLDEYDALPDTPLVAMVPVSLRNERDTLGGNMVGAVLCNLATHLDDPAERLHAIHTSMRDNKRVLSQLPRAQALALSLLLLSPAALNTLPGLARATPPPFNVCISNVPGVREPRYLNGARLVGNYPMSLTLNGQALNITLTSTADSLDFGLVGCRRSIPHLQRLLSHLETSLKELQRAVGL</sequence>
<name>A0A0Q2M7H9_MYCGO</name>
<dbReference type="AlphaFoldDB" id="A0A0Q2M7H9"/>
<keyword evidence="8 11" id="KW-0443">Lipid metabolism</keyword>
<dbReference type="GO" id="GO:0004144">
    <property type="term" value="F:diacylglycerol O-acyltransferase activity"/>
    <property type="evidence" value="ECO:0007669"/>
    <property type="project" value="UniProtKB-EC"/>
</dbReference>
<dbReference type="EC" id="2.3.1.20" evidence="4 11"/>
<evidence type="ECO:0000256" key="5">
    <source>
        <dbReference type="ARBA" id="ARBA00022516"/>
    </source>
</evidence>
<dbReference type="InterPro" id="IPR014292">
    <property type="entry name" value="Acyl_transf_WS/DGAT"/>
</dbReference>
<dbReference type="InterPro" id="IPR009721">
    <property type="entry name" value="O-acyltransferase_WSD1_C"/>
</dbReference>
<evidence type="ECO:0000313" key="14">
    <source>
        <dbReference type="EMBL" id="KQH75831.1"/>
    </source>
</evidence>
<keyword evidence="6 11" id="KW-0808">Transferase</keyword>
<evidence type="ECO:0000256" key="11">
    <source>
        <dbReference type="RuleBase" id="RU361241"/>
    </source>
</evidence>
<dbReference type="PANTHER" id="PTHR31650">
    <property type="entry name" value="O-ACYLTRANSFERASE (WSD1-LIKE) FAMILY PROTEIN"/>
    <property type="match status" value="1"/>
</dbReference>
<keyword evidence="9 11" id="KW-0012">Acyltransferase</keyword>
<accession>A0A0Q2M7H9</accession>
<gene>
    <name evidence="14" type="ORF">AO501_01520</name>
</gene>
<dbReference type="Gene3D" id="3.30.559.10">
    <property type="entry name" value="Chloramphenicol acetyltransferase-like domain"/>
    <property type="match status" value="1"/>
</dbReference>
<dbReference type="GO" id="GO:0019432">
    <property type="term" value="P:triglyceride biosynthetic process"/>
    <property type="evidence" value="ECO:0007669"/>
    <property type="project" value="UniProtKB-UniPathway"/>
</dbReference>
<dbReference type="Gene3D" id="3.30.559.30">
    <property type="entry name" value="Nonribosomal peptide synthetase, condensation domain"/>
    <property type="match status" value="1"/>
</dbReference>
<feature type="domain" description="O-acyltransferase WSD1 C-terminal" evidence="13">
    <location>
        <begin position="301"/>
        <end position="446"/>
    </location>
</feature>
<reference evidence="14 15" key="1">
    <citation type="submission" date="2015-10" db="EMBL/GenBank/DDBJ databases">
        <title>Mycobacterium gordonae draft genome assembly.</title>
        <authorList>
            <person name="Ustinova V."/>
            <person name="Smirnova T."/>
            <person name="Blagodatskikh K."/>
            <person name="Varlamov D."/>
            <person name="Larionova E."/>
            <person name="Chernousova L."/>
        </authorList>
    </citation>
    <scope>NUCLEOTIDE SEQUENCE [LARGE SCALE GENOMIC DNA]</scope>
    <source>
        <strain evidence="14 15">CTRI 14-8773</strain>
    </source>
</reference>
<evidence type="ECO:0000256" key="9">
    <source>
        <dbReference type="ARBA" id="ARBA00023315"/>
    </source>
</evidence>
<dbReference type="GO" id="GO:0001666">
    <property type="term" value="P:response to hypoxia"/>
    <property type="evidence" value="ECO:0007669"/>
    <property type="project" value="TreeGrafter"/>
</dbReference>
<dbReference type="GO" id="GO:0071731">
    <property type="term" value="P:response to nitric oxide"/>
    <property type="evidence" value="ECO:0007669"/>
    <property type="project" value="TreeGrafter"/>
</dbReference>
<dbReference type="Proteomes" id="UP000051677">
    <property type="component" value="Unassembled WGS sequence"/>
</dbReference>
<dbReference type="InterPro" id="IPR045034">
    <property type="entry name" value="O-acyltransferase_WSD1-like"/>
</dbReference>
<organism evidence="14 15">
    <name type="scientific">Mycobacterium gordonae</name>
    <dbReference type="NCBI Taxonomy" id="1778"/>
    <lineage>
        <taxon>Bacteria</taxon>
        <taxon>Bacillati</taxon>
        <taxon>Actinomycetota</taxon>
        <taxon>Actinomycetes</taxon>
        <taxon>Mycobacteriales</taxon>
        <taxon>Mycobacteriaceae</taxon>
        <taxon>Mycobacterium</taxon>
    </lineage>
</organism>
<dbReference type="GO" id="GO:0006071">
    <property type="term" value="P:glycerol metabolic process"/>
    <property type="evidence" value="ECO:0007669"/>
    <property type="project" value="UniProtKB-KW"/>
</dbReference>
<dbReference type="InterPro" id="IPR023213">
    <property type="entry name" value="CAT-like_dom_sf"/>
</dbReference>
<keyword evidence="7 11" id="KW-0319">Glycerol metabolism</keyword>
<evidence type="ECO:0000259" key="13">
    <source>
        <dbReference type="Pfam" id="PF06974"/>
    </source>
</evidence>
<evidence type="ECO:0000259" key="12">
    <source>
        <dbReference type="Pfam" id="PF03007"/>
    </source>
</evidence>
<dbReference type="Pfam" id="PF06974">
    <property type="entry name" value="WS_DGAT_C"/>
    <property type="match status" value="1"/>
</dbReference>
<evidence type="ECO:0000256" key="8">
    <source>
        <dbReference type="ARBA" id="ARBA00023098"/>
    </source>
</evidence>
<dbReference type="InterPro" id="IPR004255">
    <property type="entry name" value="O-acyltransferase_WSD1_N"/>
</dbReference>
<evidence type="ECO:0000256" key="7">
    <source>
        <dbReference type="ARBA" id="ARBA00022798"/>
    </source>
</evidence>
<dbReference type="PANTHER" id="PTHR31650:SF1">
    <property type="entry name" value="WAX ESTER SYNTHASE_DIACYLGLYCEROL ACYLTRANSFERASE 4-RELATED"/>
    <property type="match status" value="1"/>
</dbReference>
<evidence type="ECO:0000256" key="4">
    <source>
        <dbReference type="ARBA" id="ARBA00013244"/>
    </source>
</evidence>
<dbReference type="Pfam" id="PF03007">
    <property type="entry name" value="WS_DGAT_cat"/>
    <property type="match status" value="1"/>
</dbReference>
<evidence type="ECO:0000256" key="1">
    <source>
        <dbReference type="ARBA" id="ARBA00004771"/>
    </source>
</evidence>
<dbReference type="NCBIfam" id="TIGR02946">
    <property type="entry name" value="acyl_WS_DGAT"/>
    <property type="match status" value="1"/>
</dbReference>
<evidence type="ECO:0000313" key="15">
    <source>
        <dbReference type="Proteomes" id="UP000051677"/>
    </source>
</evidence>
<feature type="domain" description="O-acyltransferase WSD1-like N-terminal" evidence="12">
    <location>
        <begin position="4"/>
        <end position="261"/>
    </location>
</feature>
<evidence type="ECO:0000256" key="6">
    <source>
        <dbReference type="ARBA" id="ARBA00022679"/>
    </source>
</evidence>
<comment type="pathway">
    <text evidence="1 11">Glycerolipid metabolism; triacylglycerol biosynthesis.</text>
</comment>
<dbReference type="SUPFAM" id="SSF52777">
    <property type="entry name" value="CoA-dependent acyltransferases"/>
    <property type="match status" value="2"/>
</dbReference>
<comment type="pathway">
    <text evidence="2">Lipid metabolism.</text>
</comment>
<comment type="catalytic activity">
    <reaction evidence="10 11">
        <text>an acyl-CoA + a 1,2-diacyl-sn-glycerol = a triacyl-sn-glycerol + CoA</text>
        <dbReference type="Rhea" id="RHEA:10868"/>
        <dbReference type="ChEBI" id="CHEBI:17815"/>
        <dbReference type="ChEBI" id="CHEBI:57287"/>
        <dbReference type="ChEBI" id="CHEBI:58342"/>
        <dbReference type="ChEBI" id="CHEBI:64615"/>
        <dbReference type="EC" id="2.3.1.20"/>
    </reaction>
</comment>
<comment type="caution">
    <text evidence="14">The sequence shown here is derived from an EMBL/GenBank/DDBJ whole genome shotgun (WGS) entry which is preliminary data.</text>
</comment>
<keyword evidence="5 11" id="KW-0444">Lipid biosynthesis</keyword>
<evidence type="ECO:0000256" key="3">
    <source>
        <dbReference type="ARBA" id="ARBA00009587"/>
    </source>
</evidence>
<dbReference type="UniPathway" id="UPA00282"/>
<evidence type="ECO:0000256" key="10">
    <source>
        <dbReference type="ARBA" id="ARBA00048109"/>
    </source>
</evidence>